<comment type="caution">
    <text evidence="3">The sequence shown here is derived from an EMBL/GenBank/DDBJ whole genome shotgun (WGS) entry which is preliminary data.</text>
</comment>
<keyword evidence="4" id="KW-1185">Reference proteome</keyword>
<dbReference type="FunFam" id="3.30.70.270:FF:000020">
    <property type="entry name" value="Transposon Tf2-6 polyprotein-like Protein"/>
    <property type="match status" value="1"/>
</dbReference>
<dbReference type="Gene3D" id="3.10.10.10">
    <property type="entry name" value="HIV Type 1 Reverse Transcriptase, subunit A, domain 1"/>
    <property type="match status" value="1"/>
</dbReference>
<dbReference type="PANTHER" id="PTHR33064">
    <property type="entry name" value="POL PROTEIN"/>
    <property type="match status" value="1"/>
</dbReference>
<evidence type="ECO:0000256" key="1">
    <source>
        <dbReference type="SAM" id="MobiDB-lite"/>
    </source>
</evidence>
<dbReference type="Proteomes" id="UP000735302">
    <property type="component" value="Unassembled WGS sequence"/>
</dbReference>
<dbReference type="InterPro" id="IPR043128">
    <property type="entry name" value="Rev_trsase/Diguanyl_cyclase"/>
</dbReference>
<dbReference type="Pfam" id="PF00078">
    <property type="entry name" value="RVT_1"/>
    <property type="match status" value="1"/>
</dbReference>
<evidence type="ECO:0000313" key="3">
    <source>
        <dbReference type="EMBL" id="GFO14300.1"/>
    </source>
</evidence>
<reference evidence="3 4" key="1">
    <citation type="journal article" date="2021" name="Elife">
        <title>Chloroplast acquisition without the gene transfer in kleptoplastic sea slugs, Plakobranchus ocellatus.</title>
        <authorList>
            <person name="Maeda T."/>
            <person name="Takahashi S."/>
            <person name="Yoshida T."/>
            <person name="Shimamura S."/>
            <person name="Takaki Y."/>
            <person name="Nagai Y."/>
            <person name="Toyoda A."/>
            <person name="Suzuki Y."/>
            <person name="Arimoto A."/>
            <person name="Ishii H."/>
            <person name="Satoh N."/>
            <person name="Nishiyama T."/>
            <person name="Hasebe M."/>
            <person name="Maruyama T."/>
            <person name="Minagawa J."/>
            <person name="Obokata J."/>
            <person name="Shigenobu S."/>
        </authorList>
    </citation>
    <scope>NUCLEOTIDE SEQUENCE [LARGE SCALE GENOMIC DNA]</scope>
</reference>
<dbReference type="PROSITE" id="PS50878">
    <property type="entry name" value="RT_POL"/>
    <property type="match status" value="1"/>
</dbReference>
<organism evidence="3 4">
    <name type="scientific">Plakobranchus ocellatus</name>
    <dbReference type="NCBI Taxonomy" id="259542"/>
    <lineage>
        <taxon>Eukaryota</taxon>
        <taxon>Metazoa</taxon>
        <taxon>Spiralia</taxon>
        <taxon>Lophotrochozoa</taxon>
        <taxon>Mollusca</taxon>
        <taxon>Gastropoda</taxon>
        <taxon>Heterobranchia</taxon>
        <taxon>Euthyneura</taxon>
        <taxon>Panpulmonata</taxon>
        <taxon>Sacoglossa</taxon>
        <taxon>Placobranchoidea</taxon>
        <taxon>Plakobranchidae</taxon>
        <taxon>Plakobranchus</taxon>
    </lineage>
</organism>
<dbReference type="PANTHER" id="PTHR33064:SF29">
    <property type="entry name" value="PEPTIDASE A2 DOMAIN-CONTAINING PROTEIN-RELATED"/>
    <property type="match status" value="1"/>
</dbReference>
<proteinExistence type="predicted"/>
<dbReference type="Pfam" id="PF17919">
    <property type="entry name" value="RT_RNaseH_2"/>
    <property type="match status" value="1"/>
</dbReference>
<evidence type="ECO:0000259" key="2">
    <source>
        <dbReference type="PROSITE" id="PS50878"/>
    </source>
</evidence>
<dbReference type="InterPro" id="IPR036397">
    <property type="entry name" value="RNaseH_sf"/>
</dbReference>
<dbReference type="SUPFAM" id="SSF56672">
    <property type="entry name" value="DNA/RNA polymerases"/>
    <property type="match status" value="1"/>
</dbReference>
<feature type="domain" description="Reverse transcriptase" evidence="2">
    <location>
        <begin position="1"/>
        <end position="85"/>
    </location>
</feature>
<dbReference type="InterPro" id="IPR000477">
    <property type="entry name" value="RT_dom"/>
</dbReference>
<dbReference type="AlphaFoldDB" id="A0AAV4B3Y5"/>
<name>A0AAV4B3Y5_9GAST</name>
<dbReference type="FunFam" id="3.30.70.270:FF:000003">
    <property type="entry name" value="Transposon Ty3-G Gag-Pol polyprotein"/>
    <property type="match status" value="1"/>
</dbReference>
<feature type="compositionally biased region" description="Basic and acidic residues" evidence="1">
    <location>
        <begin position="422"/>
        <end position="435"/>
    </location>
</feature>
<gene>
    <name evidence="3" type="ORF">PoB_004080500</name>
</gene>
<sequence length="435" mass="49478">MEFNFMPFGLSTASSTFQRAMSHALRDLPFVVSYFDDVLIFSETWSSHVKHIQVTLTVIENANLTVRPSKTHIEFGSIYFLGHTISQGKVLPDKEKTEKMRQIKTSATKKEVKYILGLLNYYRRFAQDFSKLVQPLTELTKARPPNKVAWTAECEASLNGLKSHLTEPLVLNVPDLNKTFVLQSDASDFAVSAPLLQEHNRALLPCYYASRKLLDREHKYCIAEKELGQCINAARYCSTLDRLKEAIRRKRPGLLRRGVVLQHDNATPHSANLTQQWLQRYGWEILPHPAHSPDLAPSDFHLFGPLKCHLGGMAFETEDDLISELRNWFDNLDVDFFRRPRGDRVPDRRGHCADVCRLSDNEAWVATVSQPEKTTCGGTVPELLGTALTQRPEADPAPRGIPYAQRETLRLDGRPNVPRKTQRPEGDPKLISRPR</sequence>
<feature type="region of interest" description="Disordered" evidence="1">
    <location>
        <begin position="390"/>
        <end position="435"/>
    </location>
</feature>
<dbReference type="Gene3D" id="3.30.420.10">
    <property type="entry name" value="Ribonuclease H-like superfamily/Ribonuclease H"/>
    <property type="match status" value="1"/>
</dbReference>
<dbReference type="InterPro" id="IPR051320">
    <property type="entry name" value="Viral_Replic_Matur_Polypro"/>
</dbReference>
<dbReference type="GO" id="GO:0006259">
    <property type="term" value="P:DNA metabolic process"/>
    <property type="evidence" value="ECO:0007669"/>
    <property type="project" value="UniProtKB-ARBA"/>
</dbReference>
<dbReference type="CDD" id="cd01647">
    <property type="entry name" value="RT_LTR"/>
    <property type="match status" value="1"/>
</dbReference>
<protein>
    <submittedName>
        <fullName evidence="3">LReO_3 protein</fullName>
    </submittedName>
</protein>
<dbReference type="GO" id="GO:0003676">
    <property type="term" value="F:nucleic acid binding"/>
    <property type="evidence" value="ECO:0007669"/>
    <property type="project" value="InterPro"/>
</dbReference>
<evidence type="ECO:0000313" key="4">
    <source>
        <dbReference type="Proteomes" id="UP000735302"/>
    </source>
</evidence>
<dbReference type="Gene3D" id="3.30.70.270">
    <property type="match status" value="2"/>
</dbReference>
<dbReference type="InterPro" id="IPR041577">
    <property type="entry name" value="RT_RNaseH_2"/>
</dbReference>
<accession>A0AAV4B3Y5</accession>
<dbReference type="InterPro" id="IPR043502">
    <property type="entry name" value="DNA/RNA_pol_sf"/>
</dbReference>
<dbReference type="EMBL" id="BLXT01004553">
    <property type="protein sequence ID" value="GFO14300.1"/>
    <property type="molecule type" value="Genomic_DNA"/>
</dbReference>